<reference evidence="2 3" key="1">
    <citation type="submission" date="2015-08" db="EMBL/GenBank/DDBJ databases">
        <title>The complete genome sequence of Bacillus beveridgei MLTeJB.</title>
        <authorList>
            <person name="Hanson T.E."/>
            <person name="Mesa C."/>
            <person name="Basesman S.M."/>
            <person name="Oremland R.S."/>
        </authorList>
    </citation>
    <scope>NUCLEOTIDE SEQUENCE [LARGE SCALE GENOMIC DNA]</scope>
    <source>
        <strain evidence="2 3">MLTeJB</strain>
    </source>
</reference>
<evidence type="ECO:0008006" key="4">
    <source>
        <dbReference type="Google" id="ProtNLM"/>
    </source>
</evidence>
<organism evidence="2 3">
    <name type="scientific">Salisediminibacterium beveridgei</name>
    <dbReference type="NCBI Taxonomy" id="632773"/>
    <lineage>
        <taxon>Bacteria</taxon>
        <taxon>Bacillati</taxon>
        <taxon>Bacillota</taxon>
        <taxon>Bacilli</taxon>
        <taxon>Bacillales</taxon>
        <taxon>Bacillaceae</taxon>
        <taxon>Salisediminibacterium</taxon>
    </lineage>
</organism>
<dbReference type="AlphaFoldDB" id="A0A1D7QYB6"/>
<keyword evidence="1" id="KW-1133">Transmembrane helix</keyword>
<proteinExistence type="predicted"/>
<evidence type="ECO:0000256" key="1">
    <source>
        <dbReference type="SAM" id="Phobius"/>
    </source>
</evidence>
<evidence type="ECO:0000313" key="3">
    <source>
        <dbReference type="Proteomes" id="UP000094463"/>
    </source>
</evidence>
<name>A0A1D7QYB6_9BACI</name>
<dbReference type="STRING" id="632773.BBEV_2662"/>
<dbReference type="RefSeq" id="WP_069365924.1">
    <property type="nucleotide sequence ID" value="NZ_CP012502.1"/>
</dbReference>
<dbReference type="EMBL" id="CP012502">
    <property type="protein sequence ID" value="AOM84000.1"/>
    <property type="molecule type" value="Genomic_DNA"/>
</dbReference>
<keyword evidence="1" id="KW-0472">Membrane</keyword>
<accession>A0A1D7QYB6</accession>
<feature type="transmembrane region" description="Helical" evidence="1">
    <location>
        <begin position="50"/>
        <end position="72"/>
    </location>
</feature>
<feature type="transmembrane region" description="Helical" evidence="1">
    <location>
        <begin position="6"/>
        <end position="27"/>
    </location>
</feature>
<feature type="transmembrane region" description="Helical" evidence="1">
    <location>
        <begin position="84"/>
        <end position="103"/>
    </location>
</feature>
<dbReference type="OrthoDB" id="2988102at2"/>
<evidence type="ECO:0000313" key="2">
    <source>
        <dbReference type="EMBL" id="AOM84000.1"/>
    </source>
</evidence>
<protein>
    <recommendedName>
        <fullName evidence="4">Copper resistance protein D</fullName>
    </recommendedName>
</protein>
<sequence>MYELYYFIHLTGMAVWIGSFFGFAVLIRQMSRAPQLNATHGALMLSMKRFVNVGVLPATLAVLISGVLMILRFDHSALPLYMRLMEQIGGVALILTVLVIGLYSRKITTSITEETNGSRISRIYASMLTISAFLGVLVLLITALRLA</sequence>
<dbReference type="Proteomes" id="UP000094463">
    <property type="component" value="Chromosome"/>
</dbReference>
<keyword evidence="1" id="KW-0812">Transmembrane</keyword>
<keyword evidence="3" id="KW-1185">Reference proteome</keyword>
<feature type="transmembrane region" description="Helical" evidence="1">
    <location>
        <begin position="123"/>
        <end position="144"/>
    </location>
</feature>
<gene>
    <name evidence="2" type="ORF">BBEV_2662</name>
</gene>
<dbReference type="KEGG" id="bbev:BBEV_2662"/>